<reference evidence="1" key="1">
    <citation type="journal article" date="2021" name="Nat. Commun.">
        <title>Genetic determinants of endophytism in the Arabidopsis root mycobiome.</title>
        <authorList>
            <person name="Mesny F."/>
            <person name="Miyauchi S."/>
            <person name="Thiergart T."/>
            <person name="Pickel B."/>
            <person name="Atanasova L."/>
            <person name="Karlsson M."/>
            <person name="Huettel B."/>
            <person name="Barry K.W."/>
            <person name="Haridas S."/>
            <person name="Chen C."/>
            <person name="Bauer D."/>
            <person name="Andreopoulos W."/>
            <person name="Pangilinan J."/>
            <person name="LaButti K."/>
            <person name="Riley R."/>
            <person name="Lipzen A."/>
            <person name="Clum A."/>
            <person name="Drula E."/>
            <person name="Henrissat B."/>
            <person name="Kohler A."/>
            <person name="Grigoriev I.V."/>
            <person name="Martin F.M."/>
            <person name="Hacquard S."/>
        </authorList>
    </citation>
    <scope>NUCLEOTIDE SEQUENCE</scope>
    <source>
        <strain evidence="1">MPI-CAGE-CH-0230</strain>
    </source>
</reference>
<keyword evidence="2" id="KW-1185">Reference proteome</keyword>
<feature type="non-terminal residue" evidence="1">
    <location>
        <position position="100"/>
    </location>
</feature>
<accession>A0A9P8XSZ7</accession>
<dbReference type="Proteomes" id="UP000756346">
    <property type="component" value="Unassembled WGS sequence"/>
</dbReference>
<protein>
    <recommendedName>
        <fullName evidence="3">Protein kinase domain-containing protein</fullName>
    </recommendedName>
</protein>
<dbReference type="GeneID" id="70178439"/>
<comment type="caution">
    <text evidence="1">The sequence shown here is derived from an EMBL/GenBank/DDBJ whole genome shotgun (WGS) entry which is preliminary data.</text>
</comment>
<dbReference type="EMBL" id="JAGTJQ010000014">
    <property type="protein sequence ID" value="KAH7012521.1"/>
    <property type="molecule type" value="Genomic_DNA"/>
</dbReference>
<gene>
    <name evidence="1" type="ORF">B0I36DRAFT_209939</name>
</gene>
<name>A0A9P8XSZ7_9PEZI</name>
<organism evidence="1 2">
    <name type="scientific">Microdochium trichocladiopsis</name>
    <dbReference type="NCBI Taxonomy" id="1682393"/>
    <lineage>
        <taxon>Eukaryota</taxon>
        <taxon>Fungi</taxon>
        <taxon>Dikarya</taxon>
        <taxon>Ascomycota</taxon>
        <taxon>Pezizomycotina</taxon>
        <taxon>Sordariomycetes</taxon>
        <taxon>Xylariomycetidae</taxon>
        <taxon>Xylariales</taxon>
        <taxon>Microdochiaceae</taxon>
        <taxon>Microdochium</taxon>
    </lineage>
</organism>
<dbReference type="OrthoDB" id="411394at2759"/>
<evidence type="ECO:0008006" key="3">
    <source>
        <dbReference type="Google" id="ProtNLM"/>
    </source>
</evidence>
<sequence>GKHVPVFLGAFHLERPYYYNHRVRLVYMMLLSWAGEPIDSEHHDSPELMHTRRSAVESVGRLGVEHDDVRDANMFCCSETNSIMLIDFERSTFQVRTPAL</sequence>
<evidence type="ECO:0000313" key="2">
    <source>
        <dbReference type="Proteomes" id="UP000756346"/>
    </source>
</evidence>
<dbReference type="AlphaFoldDB" id="A0A9P8XSZ7"/>
<feature type="non-terminal residue" evidence="1">
    <location>
        <position position="1"/>
    </location>
</feature>
<evidence type="ECO:0000313" key="1">
    <source>
        <dbReference type="EMBL" id="KAH7012521.1"/>
    </source>
</evidence>
<dbReference type="RefSeq" id="XP_046004786.1">
    <property type="nucleotide sequence ID" value="XM_046148893.1"/>
</dbReference>
<proteinExistence type="predicted"/>